<reference evidence="10" key="1">
    <citation type="submission" date="2016-06" db="EMBL/GenBank/DDBJ databases">
        <title>Parallel loss of symbiosis genes in relatives of nitrogen-fixing non-legume Parasponia.</title>
        <authorList>
            <person name="Van Velzen R."/>
            <person name="Holmer R."/>
            <person name="Bu F."/>
            <person name="Rutten L."/>
            <person name="Van Zeijl A."/>
            <person name="Liu W."/>
            <person name="Santuari L."/>
            <person name="Cao Q."/>
            <person name="Sharma T."/>
            <person name="Shen D."/>
            <person name="Roswanjaya Y."/>
            <person name="Wardhani T."/>
            <person name="Kalhor M.S."/>
            <person name="Jansen J."/>
            <person name="Van den Hoogen J."/>
            <person name="Gungor B."/>
            <person name="Hartog M."/>
            <person name="Hontelez J."/>
            <person name="Verver J."/>
            <person name="Yang W.-C."/>
            <person name="Schijlen E."/>
            <person name="Repin R."/>
            <person name="Schilthuizen M."/>
            <person name="Schranz E."/>
            <person name="Heidstra R."/>
            <person name="Miyata K."/>
            <person name="Fedorova E."/>
            <person name="Kohlen W."/>
            <person name="Bisseling T."/>
            <person name="Smit S."/>
            <person name="Geurts R."/>
        </authorList>
    </citation>
    <scope>NUCLEOTIDE SEQUENCE [LARGE SCALE GENOMIC DNA]</scope>
    <source>
        <strain evidence="10">cv. WU1-14</strain>
    </source>
</reference>
<dbReference type="PRINTS" id="PR00364">
    <property type="entry name" value="DISEASERSIST"/>
</dbReference>
<dbReference type="PROSITE" id="PS50104">
    <property type="entry name" value="TIR"/>
    <property type="match status" value="1"/>
</dbReference>
<dbReference type="InterPro" id="IPR032675">
    <property type="entry name" value="LRR_dom_sf"/>
</dbReference>
<dbReference type="Proteomes" id="UP000237105">
    <property type="component" value="Unassembled WGS sequence"/>
</dbReference>
<keyword evidence="2" id="KW-0433">Leucine-rich repeat</keyword>
<dbReference type="GO" id="GO:0061809">
    <property type="term" value="F:NAD+ nucleosidase activity, cyclic ADP-ribose generating"/>
    <property type="evidence" value="ECO:0007669"/>
    <property type="project" value="UniProtKB-EC"/>
</dbReference>
<dbReference type="AlphaFoldDB" id="A0A2P5BRY8"/>
<dbReference type="SUPFAM" id="SSF52200">
    <property type="entry name" value="Toll/Interleukin receptor TIR domain"/>
    <property type="match status" value="1"/>
</dbReference>
<dbReference type="Pfam" id="PF23282">
    <property type="entry name" value="WHD_ROQ1"/>
    <property type="match status" value="1"/>
</dbReference>
<protein>
    <recommendedName>
        <fullName evidence="1">ADP-ribosyl cyclase/cyclic ADP-ribose hydrolase</fullName>
        <ecNumber evidence="1">3.2.2.6</ecNumber>
    </recommendedName>
</protein>
<evidence type="ECO:0000313" key="10">
    <source>
        <dbReference type="Proteomes" id="UP000237105"/>
    </source>
</evidence>
<evidence type="ECO:0000259" key="8">
    <source>
        <dbReference type="PROSITE" id="PS50104"/>
    </source>
</evidence>
<dbReference type="InterPro" id="IPR044974">
    <property type="entry name" value="Disease_R_plants"/>
</dbReference>
<dbReference type="Gene3D" id="3.40.50.10140">
    <property type="entry name" value="Toll/interleukin-1 receptor homology (TIR) domain"/>
    <property type="match status" value="1"/>
</dbReference>
<dbReference type="SUPFAM" id="SSF52540">
    <property type="entry name" value="P-loop containing nucleoside triphosphate hydrolases"/>
    <property type="match status" value="1"/>
</dbReference>
<evidence type="ECO:0000256" key="5">
    <source>
        <dbReference type="ARBA" id="ARBA00022821"/>
    </source>
</evidence>
<organism evidence="9 10">
    <name type="scientific">Parasponia andersonii</name>
    <name type="common">Sponia andersonii</name>
    <dbReference type="NCBI Taxonomy" id="3476"/>
    <lineage>
        <taxon>Eukaryota</taxon>
        <taxon>Viridiplantae</taxon>
        <taxon>Streptophyta</taxon>
        <taxon>Embryophyta</taxon>
        <taxon>Tracheophyta</taxon>
        <taxon>Spermatophyta</taxon>
        <taxon>Magnoliopsida</taxon>
        <taxon>eudicotyledons</taxon>
        <taxon>Gunneridae</taxon>
        <taxon>Pentapetalae</taxon>
        <taxon>rosids</taxon>
        <taxon>fabids</taxon>
        <taxon>Rosales</taxon>
        <taxon>Cannabaceae</taxon>
        <taxon>Parasponia</taxon>
    </lineage>
</organism>
<dbReference type="EMBL" id="JXTB01000231">
    <property type="protein sequence ID" value="PON51556.1"/>
    <property type="molecule type" value="Genomic_DNA"/>
</dbReference>
<feature type="domain" description="TIR" evidence="8">
    <location>
        <begin position="17"/>
        <end position="181"/>
    </location>
</feature>
<dbReference type="GO" id="GO:0007165">
    <property type="term" value="P:signal transduction"/>
    <property type="evidence" value="ECO:0007669"/>
    <property type="project" value="InterPro"/>
</dbReference>
<dbReference type="FunFam" id="3.40.50.10140:FF:000007">
    <property type="entry name" value="Disease resistance protein (TIR-NBS-LRR class)"/>
    <property type="match status" value="1"/>
</dbReference>
<keyword evidence="4" id="KW-0378">Hydrolase</keyword>
<dbReference type="Gene3D" id="1.10.8.430">
    <property type="entry name" value="Helical domain of apoptotic protease-activating factors"/>
    <property type="match status" value="1"/>
</dbReference>
<dbReference type="GO" id="GO:0006952">
    <property type="term" value="P:defense response"/>
    <property type="evidence" value="ECO:0007669"/>
    <property type="project" value="UniProtKB-KW"/>
</dbReference>
<dbReference type="FunFam" id="1.10.8.430:FF:000002">
    <property type="entry name" value="Disease resistance protein (TIR-NBS-LRR class)"/>
    <property type="match status" value="1"/>
</dbReference>
<dbReference type="PANTHER" id="PTHR11017:SF573">
    <property type="entry name" value="ADP-RIBOSYL CYCLASE_CYCLIC ADP-RIBOSE HYDROLASE"/>
    <property type="match status" value="1"/>
</dbReference>
<dbReference type="Pfam" id="PF23598">
    <property type="entry name" value="LRR_14"/>
    <property type="match status" value="1"/>
</dbReference>
<dbReference type="EC" id="3.2.2.6" evidence="1"/>
<keyword evidence="10" id="KW-1185">Reference proteome</keyword>
<dbReference type="Pfam" id="PF01582">
    <property type="entry name" value="TIR"/>
    <property type="match status" value="1"/>
</dbReference>
<keyword evidence="6" id="KW-0520">NAD</keyword>
<dbReference type="GO" id="GO:0051707">
    <property type="term" value="P:response to other organism"/>
    <property type="evidence" value="ECO:0007669"/>
    <property type="project" value="UniProtKB-ARBA"/>
</dbReference>
<keyword evidence="3" id="KW-0677">Repeat</keyword>
<dbReference type="Pfam" id="PF20160">
    <property type="entry name" value="C-JID"/>
    <property type="match status" value="1"/>
</dbReference>
<dbReference type="InterPro" id="IPR035897">
    <property type="entry name" value="Toll_tir_struct_dom_sf"/>
</dbReference>
<evidence type="ECO:0000256" key="1">
    <source>
        <dbReference type="ARBA" id="ARBA00011982"/>
    </source>
</evidence>
<dbReference type="InterPro" id="IPR027417">
    <property type="entry name" value="P-loop_NTPase"/>
</dbReference>
<dbReference type="InterPro" id="IPR045344">
    <property type="entry name" value="C-JID"/>
</dbReference>
<dbReference type="SUPFAM" id="SSF52058">
    <property type="entry name" value="L domain-like"/>
    <property type="match status" value="2"/>
</dbReference>
<comment type="caution">
    <text evidence="9">The sequence shown here is derived from an EMBL/GenBank/DDBJ whole genome shotgun (WGS) entry which is preliminary data.</text>
</comment>
<dbReference type="OrthoDB" id="1357022at2759"/>
<dbReference type="PANTHER" id="PTHR11017">
    <property type="entry name" value="LEUCINE-RICH REPEAT-CONTAINING PROTEIN"/>
    <property type="match status" value="1"/>
</dbReference>
<dbReference type="InterPro" id="IPR000157">
    <property type="entry name" value="TIR_dom"/>
</dbReference>
<dbReference type="SMART" id="SM00255">
    <property type="entry name" value="TIR"/>
    <property type="match status" value="1"/>
</dbReference>
<evidence type="ECO:0000256" key="6">
    <source>
        <dbReference type="ARBA" id="ARBA00023027"/>
    </source>
</evidence>
<dbReference type="Gene3D" id="3.80.10.10">
    <property type="entry name" value="Ribonuclease Inhibitor"/>
    <property type="match status" value="2"/>
</dbReference>
<dbReference type="InterPro" id="IPR036390">
    <property type="entry name" value="WH_DNA-bd_sf"/>
</dbReference>
<evidence type="ECO:0000256" key="7">
    <source>
        <dbReference type="ARBA" id="ARBA00047304"/>
    </source>
</evidence>
<evidence type="ECO:0000256" key="4">
    <source>
        <dbReference type="ARBA" id="ARBA00022801"/>
    </source>
</evidence>
<dbReference type="Gene3D" id="3.40.50.300">
    <property type="entry name" value="P-loop containing nucleotide triphosphate hydrolases"/>
    <property type="match status" value="1"/>
</dbReference>
<gene>
    <name evidence="9" type="primary">PanTNL10</name>
    <name evidence="9" type="ORF">PanWU01x14_214930</name>
</gene>
<dbReference type="InterPro" id="IPR058192">
    <property type="entry name" value="WHD_ROQ1-like"/>
</dbReference>
<accession>A0A2P5BRY8</accession>
<evidence type="ECO:0000256" key="2">
    <source>
        <dbReference type="ARBA" id="ARBA00022614"/>
    </source>
</evidence>
<evidence type="ECO:0000313" key="9">
    <source>
        <dbReference type="EMBL" id="PON51556.1"/>
    </source>
</evidence>
<dbReference type="InterPro" id="IPR055414">
    <property type="entry name" value="LRR_R13L4/SHOC2-like"/>
</dbReference>
<dbReference type="InterPro" id="IPR042197">
    <property type="entry name" value="Apaf_helical"/>
</dbReference>
<keyword evidence="5" id="KW-0611">Plant defense</keyword>
<name>A0A2P5BRY8_PARAD</name>
<sequence>MNLDHVQLPTPSSASRKKYEVFISFRGEDTRKNFNSHLHGALLQEKIETYIDDRLVRGDEIWPSLKVAIEESQISVIIFSPNYSSSSWCLDELVHILECKEKNNQIVIPVFYDVKASDVRKQQGIYGEAFVKLEERFNDKTIRKWRTALETTSNLSGYDASNTRNDIELIKTIVKEIMKKLDYSLPSSDHLKGLVGMENRIKEVESLLFTSSSHAHIIGIWGMGGLGKSTLTKAIFKRFCPQFDGKCFLANVREEMQRRGATYLQKLFFGELSKEKILDLENLQSIKQRLYRKRLLIVLDDVDDLKHYEDLDENWDWLNSESRVIITSRDQQVLRNINIGVKDIDNLKELNEMEALQLFCLYAFKSNFPAENYTKMSKRFVNYAQGVPLALKVLGSHLHTRREEEWISAMDKLKKYPNKRIVDILKINFDGLDDKQKEIFLDIACFFQGSSKDFVKEILDDGGCFADVIRDLIDKSLIIVDNKNELRVHDLLQEMGWQIARGQCNNMIGEPSRLWTGDEICDILKRNTGTATIEGIFLTNNGGVFKGNMNIDLKPDVFHNMPNLILLKISSHTFRPHFPNGLYILPDKLRYLYWNYYPLKSLGSDFIPRNLVSLGMYQSKLKKLWNEFEPGPVNLKYVDLSEVNKLKCLPDLSRANLKVLSLSFCMSLVELPPLRFQNVPDKLPEEETRRREKVYDKIVKCSRICLMHNTWISEIDTSILRLDFCEMLKTLSKVSGKIEYVSLYSTAVEEFNSSIGSHNNIFFLDVNKCECLKNLPSNISDFGSLEYLGMSGCLSIDKFPKLPKNQRELDLSQTSIAQAFESSLRVSASSQYSLKSFPRILEPMDRLESLNLGKTGIKDIPWSIENLVVLETLNLRRCESLESVPTSICKLMSLKVLDLSFCSKLKSFPEILEPMETLRILYLIGTGIKDIPLSIQNLVMLKSLWLSRCENLEHAPTDIIYNMCNLIQVDVSECPRLESFSHYGLSLLPILDPSRPIIGRLPFCINQTLREFECRGSCAGKNLFLYLKCVDGLDYNLLTYFTHCECMIFYVVHKNLMIQYFHSVVLLSSYVKQESSDTGVSFFYSGNKIPHWFPIRSMEPLISVDLSPLRQTNFIGFALCMVVNFDRCFSDPDKLELECECHFKTSYDEVSHKYHWTLPRGDDARSVHDDSNLEKTILDRSSDLVFVWHCHRSDCSISGHATIEFATFGNHIVKQCGIRPLFRQDAVQFDLNEHVASGNKNLGIPTSFVRGNDISSFSKEVDGSSSPISS</sequence>
<dbReference type="InterPro" id="IPR002182">
    <property type="entry name" value="NB-ARC"/>
</dbReference>
<proteinExistence type="predicted"/>
<dbReference type="Pfam" id="PF00931">
    <property type="entry name" value="NB-ARC"/>
    <property type="match status" value="1"/>
</dbReference>
<dbReference type="SUPFAM" id="SSF46785">
    <property type="entry name" value="Winged helix' DNA-binding domain"/>
    <property type="match status" value="1"/>
</dbReference>
<comment type="catalytic activity">
    <reaction evidence="7">
        <text>NAD(+) + H2O = ADP-D-ribose + nicotinamide + H(+)</text>
        <dbReference type="Rhea" id="RHEA:16301"/>
        <dbReference type="ChEBI" id="CHEBI:15377"/>
        <dbReference type="ChEBI" id="CHEBI:15378"/>
        <dbReference type="ChEBI" id="CHEBI:17154"/>
        <dbReference type="ChEBI" id="CHEBI:57540"/>
        <dbReference type="ChEBI" id="CHEBI:57967"/>
        <dbReference type="EC" id="3.2.2.6"/>
    </reaction>
    <physiologicalReaction direction="left-to-right" evidence="7">
        <dbReference type="Rhea" id="RHEA:16302"/>
    </physiologicalReaction>
</comment>
<dbReference type="GO" id="GO:0043531">
    <property type="term" value="F:ADP binding"/>
    <property type="evidence" value="ECO:0007669"/>
    <property type="project" value="InterPro"/>
</dbReference>
<evidence type="ECO:0000256" key="3">
    <source>
        <dbReference type="ARBA" id="ARBA00022737"/>
    </source>
</evidence>